<comment type="subcellular location">
    <subcellularLocation>
        <location evidence="1">Nucleus</location>
    </subcellularLocation>
</comment>
<accession>A0ABQ9I5W0</accession>
<evidence type="ECO:0000256" key="1">
    <source>
        <dbReference type="ARBA" id="ARBA00004123"/>
    </source>
</evidence>
<evidence type="ECO:0000313" key="3">
    <source>
        <dbReference type="EMBL" id="KAJ8892039.1"/>
    </source>
</evidence>
<dbReference type="EMBL" id="JARBHB010000002">
    <property type="protein sequence ID" value="KAJ8892039.1"/>
    <property type="molecule type" value="Genomic_DNA"/>
</dbReference>
<dbReference type="Pfam" id="PF05225">
    <property type="entry name" value="HTH_psq"/>
    <property type="match status" value="1"/>
</dbReference>
<dbReference type="InterPro" id="IPR009057">
    <property type="entry name" value="Homeodomain-like_sf"/>
</dbReference>
<dbReference type="Proteomes" id="UP001159363">
    <property type="component" value="Chromosome 2"/>
</dbReference>
<evidence type="ECO:0000313" key="4">
    <source>
        <dbReference type="Proteomes" id="UP001159363"/>
    </source>
</evidence>
<protein>
    <recommendedName>
        <fullName evidence="2">HTH psq-type domain-containing protein</fullName>
    </recommendedName>
</protein>
<evidence type="ECO:0000259" key="2">
    <source>
        <dbReference type="Pfam" id="PF05225"/>
    </source>
</evidence>
<reference evidence="3 4" key="1">
    <citation type="submission" date="2023-02" db="EMBL/GenBank/DDBJ databases">
        <title>LHISI_Scaffold_Assembly.</title>
        <authorList>
            <person name="Stuart O.P."/>
            <person name="Cleave R."/>
            <person name="Magrath M.J.L."/>
            <person name="Mikheyev A.S."/>
        </authorList>
    </citation>
    <scope>NUCLEOTIDE SEQUENCE [LARGE SCALE GENOMIC DNA]</scope>
    <source>
        <strain evidence="3">Daus_M_001</strain>
        <tissue evidence="3">Leg muscle</tissue>
    </source>
</reference>
<comment type="caution">
    <text evidence="3">The sequence shown here is derived from an EMBL/GenBank/DDBJ whole genome shotgun (WGS) entry which is preliminary data.</text>
</comment>
<proteinExistence type="predicted"/>
<dbReference type="InterPro" id="IPR007889">
    <property type="entry name" value="HTH_Psq"/>
</dbReference>
<organism evidence="3 4">
    <name type="scientific">Dryococelus australis</name>
    <dbReference type="NCBI Taxonomy" id="614101"/>
    <lineage>
        <taxon>Eukaryota</taxon>
        <taxon>Metazoa</taxon>
        <taxon>Ecdysozoa</taxon>
        <taxon>Arthropoda</taxon>
        <taxon>Hexapoda</taxon>
        <taxon>Insecta</taxon>
        <taxon>Pterygota</taxon>
        <taxon>Neoptera</taxon>
        <taxon>Polyneoptera</taxon>
        <taxon>Phasmatodea</taxon>
        <taxon>Verophasmatodea</taxon>
        <taxon>Anareolatae</taxon>
        <taxon>Phasmatidae</taxon>
        <taxon>Eurycanthinae</taxon>
        <taxon>Dryococelus</taxon>
    </lineage>
</organism>
<keyword evidence="4" id="KW-1185">Reference proteome</keyword>
<sequence>MSQAIEKVRLKEMTIREAASNYNIPRCTLAKRKRRNTLGGLLAHSATKKNNKKTDHILLMELRFIGLSGMDVRKLAFDFAEVKESQRDPSSIQQGKGNDVKISGCTIFCRDTKTFHYELWKQLSFARASSYNKPAVDKFFKMLEVAYMRYGIFGDRLYNVDESSIKTVQDLGNVLGTKGKKQIYGLTSTESGRNATIICAMSAECHFISPAFIFPRKRRNEEMYNGAPPEP</sequence>
<name>A0ABQ9I5W0_9NEOP</name>
<feature type="domain" description="HTH psq-type" evidence="2">
    <location>
        <begin position="1"/>
        <end position="36"/>
    </location>
</feature>
<dbReference type="Gene3D" id="1.10.10.60">
    <property type="entry name" value="Homeodomain-like"/>
    <property type="match status" value="1"/>
</dbReference>
<dbReference type="SUPFAM" id="SSF46689">
    <property type="entry name" value="Homeodomain-like"/>
    <property type="match status" value="1"/>
</dbReference>
<gene>
    <name evidence="3" type="ORF">PR048_004605</name>
</gene>